<sequence>MQYCYNTSEIWQYTGNVSVTETEYAIAGIARIPTHIHGFATGFRTATCLWQTTTAGMCPKKDTLDVIRPIRLVDFRSITSSSALALTVGTH</sequence>
<gene>
    <name evidence="1" type="ORF">DPMN_081262</name>
    <name evidence="2" type="ORF">DPMN_142526</name>
</gene>
<evidence type="ECO:0000313" key="1">
    <source>
        <dbReference type="EMBL" id="KAH3693824.1"/>
    </source>
</evidence>
<keyword evidence="3" id="KW-1185">Reference proteome</keyword>
<evidence type="ECO:0000313" key="2">
    <source>
        <dbReference type="EMBL" id="KAH3814048.1"/>
    </source>
</evidence>
<evidence type="ECO:0000313" key="3">
    <source>
        <dbReference type="Proteomes" id="UP000828390"/>
    </source>
</evidence>
<accession>A0A9D4GEQ5</accession>
<dbReference type="AlphaFoldDB" id="A0A9D4GEQ5"/>
<reference evidence="2" key="2">
    <citation type="submission" date="2020-11" db="EMBL/GenBank/DDBJ databases">
        <authorList>
            <person name="McCartney M.A."/>
            <person name="Auch B."/>
            <person name="Kono T."/>
            <person name="Mallez S."/>
            <person name="Becker A."/>
            <person name="Gohl D.M."/>
            <person name="Silverstein K.A.T."/>
            <person name="Koren S."/>
            <person name="Bechman K.B."/>
            <person name="Herman A."/>
            <person name="Abrahante J.E."/>
            <person name="Garbe J."/>
        </authorList>
    </citation>
    <scope>NUCLEOTIDE SEQUENCE</scope>
    <source>
        <strain evidence="2">Duluth1</strain>
        <tissue evidence="2">Whole animal</tissue>
    </source>
</reference>
<proteinExistence type="predicted"/>
<name>A0A9D4GEQ5_DREPO</name>
<organism evidence="2 3">
    <name type="scientific">Dreissena polymorpha</name>
    <name type="common">Zebra mussel</name>
    <name type="synonym">Mytilus polymorpha</name>
    <dbReference type="NCBI Taxonomy" id="45954"/>
    <lineage>
        <taxon>Eukaryota</taxon>
        <taxon>Metazoa</taxon>
        <taxon>Spiralia</taxon>
        <taxon>Lophotrochozoa</taxon>
        <taxon>Mollusca</taxon>
        <taxon>Bivalvia</taxon>
        <taxon>Autobranchia</taxon>
        <taxon>Heteroconchia</taxon>
        <taxon>Euheterodonta</taxon>
        <taxon>Imparidentia</taxon>
        <taxon>Neoheterodontei</taxon>
        <taxon>Myida</taxon>
        <taxon>Dreissenoidea</taxon>
        <taxon>Dreissenidae</taxon>
        <taxon>Dreissena</taxon>
    </lineage>
</organism>
<reference evidence="2" key="1">
    <citation type="journal article" date="2019" name="bioRxiv">
        <title>The Genome of the Zebra Mussel, Dreissena polymorpha: A Resource for Invasive Species Research.</title>
        <authorList>
            <person name="McCartney M.A."/>
            <person name="Auch B."/>
            <person name="Kono T."/>
            <person name="Mallez S."/>
            <person name="Zhang Y."/>
            <person name="Obille A."/>
            <person name="Becker A."/>
            <person name="Abrahante J.E."/>
            <person name="Garbe J."/>
            <person name="Badalamenti J.P."/>
            <person name="Herman A."/>
            <person name="Mangelson H."/>
            <person name="Liachko I."/>
            <person name="Sullivan S."/>
            <person name="Sone E.D."/>
            <person name="Koren S."/>
            <person name="Silverstein K.A.T."/>
            <person name="Beckman K.B."/>
            <person name="Gohl D.M."/>
        </authorList>
    </citation>
    <scope>NUCLEOTIDE SEQUENCE</scope>
    <source>
        <strain evidence="2">Duluth1</strain>
        <tissue evidence="2">Whole animal</tissue>
    </source>
</reference>
<dbReference type="EMBL" id="JAIWYP010000006">
    <property type="protein sequence ID" value="KAH3814048.1"/>
    <property type="molecule type" value="Genomic_DNA"/>
</dbReference>
<comment type="caution">
    <text evidence="2">The sequence shown here is derived from an EMBL/GenBank/DDBJ whole genome shotgun (WGS) entry which is preliminary data.</text>
</comment>
<dbReference type="EMBL" id="JAIWYP010000016">
    <property type="protein sequence ID" value="KAH3693824.1"/>
    <property type="molecule type" value="Genomic_DNA"/>
</dbReference>
<dbReference type="Proteomes" id="UP000828390">
    <property type="component" value="Unassembled WGS sequence"/>
</dbReference>
<protein>
    <submittedName>
        <fullName evidence="2">Uncharacterized protein</fullName>
    </submittedName>
</protein>